<dbReference type="Proteomes" id="UP000593578">
    <property type="component" value="Unassembled WGS sequence"/>
</dbReference>
<comment type="subcellular location">
    <subcellularLocation>
        <location evidence="1">Nucleus</location>
    </subcellularLocation>
</comment>
<keyword evidence="2" id="KW-0507">mRNA processing</keyword>
<protein>
    <submittedName>
        <fullName evidence="6">Uncharacterized protein</fullName>
    </submittedName>
</protein>
<dbReference type="GO" id="GO:0000243">
    <property type="term" value="C:commitment complex"/>
    <property type="evidence" value="ECO:0007669"/>
    <property type="project" value="TreeGrafter"/>
</dbReference>
<dbReference type="GO" id="GO:0000395">
    <property type="term" value="P:mRNA 5'-splice site recognition"/>
    <property type="evidence" value="ECO:0007669"/>
    <property type="project" value="TreeGrafter"/>
</dbReference>
<organism evidence="6 7">
    <name type="scientific">Gossypium raimondii</name>
    <name type="common">Peruvian cotton</name>
    <name type="synonym">Gossypium klotzschianum subsp. raimondii</name>
    <dbReference type="NCBI Taxonomy" id="29730"/>
    <lineage>
        <taxon>Eukaryota</taxon>
        <taxon>Viridiplantae</taxon>
        <taxon>Streptophyta</taxon>
        <taxon>Embryophyta</taxon>
        <taxon>Tracheophyta</taxon>
        <taxon>Spermatophyta</taxon>
        <taxon>Magnoliopsida</taxon>
        <taxon>eudicotyledons</taxon>
        <taxon>Gunneridae</taxon>
        <taxon>Pentapetalae</taxon>
        <taxon>rosids</taxon>
        <taxon>malvids</taxon>
        <taxon>Malvales</taxon>
        <taxon>Malvaceae</taxon>
        <taxon>Malvoideae</taxon>
        <taxon>Gossypium</taxon>
    </lineage>
</organism>
<dbReference type="GO" id="GO:0030627">
    <property type="term" value="F:pre-mRNA 5'-splice site binding"/>
    <property type="evidence" value="ECO:0007669"/>
    <property type="project" value="TreeGrafter"/>
</dbReference>
<evidence type="ECO:0000256" key="3">
    <source>
        <dbReference type="ARBA" id="ARBA00022737"/>
    </source>
</evidence>
<dbReference type="AlphaFoldDB" id="A0A7J8PM32"/>
<evidence type="ECO:0000256" key="5">
    <source>
        <dbReference type="ARBA" id="ARBA00023242"/>
    </source>
</evidence>
<dbReference type="InterPro" id="IPR011990">
    <property type="entry name" value="TPR-like_helical_dom_sf"/>
</dbReference>
<evidence type="ECO:0000256" key="4">
    <source>
        <dbReference type="ARBA" id="ARBA00023187"/>
    </source>
</evidence>
<proteinExistence type="predicted"/>
<comment type="caution">
    <text evidence="6">The sequence shown here is derived from an EMBL/GenBank/DDBJ whole genome shotgun (WGS) entry which is preliminary data.</text>
</comment>
<dbReference type="GO" id="GO:0071004">
    <property type="term" value="C:U2-type prespliceosome"/>
    <property type="evidence" value="ECO:0007669"/>
    <property type="project" value="TreeGrafter"/>
</dbReference>
<evidence type="ECO:0000313" key="7">
    <source>
        <dbReference type="Proteomes" id="UP000593578"/>
    </source>
</evidence>
<keyword evidence="5" id="KW-0539">Nucleus</keyword>
<gene>
    <name evidence="6" type="ORF">Gorai_018769</name>
</gene>
<feature type="non-terminal residue" evidence="6">
    <location>
        <position position="1"/>
    </location>
</feature>
<evidence type="ECO:0000256" key="1">
    <source>
        <dbReference type="ARBA" id="ARBA00004123"/>
    </source>
</evidence>
<dbReference type="GO" id="GO:0005685">
    <property type="term" value="C:U1 snRNP"/>
    <property type="evidence" value="ECO:0007669"/>
    <property type="project" value="TreeGrafter"/>
</dbReference>
<name>A0A7J8PM32_GOSRA</name>
<dbReference type="Gene3D" id="1.25.40.10">
    <property type="entry name" value="Tetratricopeptide repeat domain"/>
    <property type="match status" value="1"/>
</dbReference>
<accession>A0A7J8PM32</accession>
<evidence type="ECO:0000313" key="6">
    <source>
        <dbReference type="EMBL" id="MBA0590050.1"/>
    </source>
</evidence>
<keyword evidence="4" id="KW-0508">mRNA splicing</keyword>
<dbReference type="PANTHER" id="PTHR17204">
    <property type="entry name" value="PRE-MRNA PROCESSING PROTEIN PRP39-RELATED"/>
    <property type="match status" value="1"/>
</dbReference>
<dbReference type="PANTHER" id="PTHR17204:SF5">
    <property type="entry name" value="PRE-MRNA-PROCESSING FACTOR 39"/>
    <property type="match status" value="1"/>
</dbReference>
<evidence type="ECO:0000256" key="2">
    <source>
        <dbReference type="ARBA" id="ARBA00022664"/>
    </source>
</evidence>
<dbReference type="EMBL" id="JABEZZ010000007">
    <property type="protein sequence ID" value="MBA0590050.1"/>
    <property type="molecule type" value="Genomic_DNA"/>
</dbReference>
<keyword evidence="3" id="KW-0677">Repeat</keyword>
<sequence>MERRLGKLEDAFSLYEQAIAIEKGKEHSQTLPMMYAQYSRFSYLVSGNAEKAREILIGALDQVQLSKPFLEAIIYFETILPPPKQIGYLESSVDKFIAPNSDGSAADREDVSSIFL</sequence>
<reference evidence="6 7" key="1">
    <citation type="journal article" date="2019" name="Genome Biol. Evol.">
        <title>Insights into the evolution of the New World diploid cottons (Gossypium, subgenus Houzingenia) based on genome sequencing.</title>
        <authorList>
            <person name="Grover C.E."/>
            <person name="Arick M.A. 2nd"/>
            <person name="Thrash A."/>
            <person name="Conover J.L."/>
            <person name="Sanders W.S."/>
            <person name="Peterson D.G."/>
            <person name="Frelichowski J.E."/>
            <person name="Scheffler J.A."/>
            <person name="Scheffler B.E."/>
            <person name="Wendel J.F."/>
        </authorList>
    </citation>
    <scope>NUCLEOTIDE SEQUENCE [LARGE SCALE GENOMIC DNA]</scope>
    <source>
        <strain evidence="6">8</strain>
        <tissue evidence="6">Leaf</tissue>
    </source>
</reference>